<dbReference type="AlphaFoldDB" id="A0ABD1LTH9"/>
<accession>A0ABD1LTH9</accession>
<dbReference type="InterPro" id="IPR046849">
    <property type="entry name" value="E2_motif"/>
</dbReference>
<dbReference type="Proteomes" id="UP001603857">
    <property type="component" value="Unassembled WGS sequence"/>
</dbReference>
<evidence type="ECO:0008006" key="3">
    <source>
        <dbReference type="Google" id="ProtNLM"/>
    </source>
</evidence>
<evidence type="ECO:0000313" key="1">
    <source>
        <dbReference type="EMBL" id="KAL2326833.1"/>
    </source>
</evidence>
<dbReference type="InterPro" id="IPR011990">
    <property type="entry name" value="TPR-like_helical_dom_sf"/>
</dbReference>
<dbReference type="Gene3D" id="1.25.40.10">
    <property type="entry name" value="Tetratricopeptide repeat domain"/>
    <property type="match status" value="1"/>
</dbReference>
<protein>
    <recommendedName>
        <fullName evidence="3">Pentatricopeptide repeat-containing protein</fullName>
    </recommendedName>
</protein>
<gene>
    <name evidence="1" type="ORF">Fmac_020260</name>
</gene>
<comment type="caution">
    <text evidence="1">The sequence shown here is derived from an EMBL/GenBank/DDBJ whole genome shotgun (WGS) entry which is preliminary data.</text>
</comment>
<name>A0ABD1LTH9_9FABA</name>
<keyword evidence="2" id="KW-1185">Reference proteome</keyword>
<proteinExistence type="predicted"/>
<dbReference type="PANTHER" id="PTHR47926:SF530">
    <property type="entry name" value="DYW DOMAIN-CONTAINING PROTEIN"/>
    <property type="match status" value="1"/>
</dbReference>
<organism evidence="1 2">
    <name type="scientific">Flemingia macrophylla</name>
    <dbReference type="NCBI Taxonomy" id="520843"/>
    <lineage>
        <taxon>Eukaryota</taxon>
        <taxon>Viridiplantae</taxon>
        <taxon>Streptophyta</taxon>
        <taxon>Embryophyta</taxon>
        <taxon>Tracheophyta</taxon>
        <taxon>Spermatophyta</taxon>
        <taxon>Magnoliopsida</taxon>
        <taxon>eudicotyledons</taxon>
        <taxon>Gunneridae</taxon>
        <taxon>Pentapetalae</taxon>
        <taxon>rosids</taxon>
        <taxon>fabids</taxon>
        <taxon>Fabales</taxon>
        <taxon>Fabaceae</taxon>
        <taxon>Papilionoideae</taxon>
        <taxon>50 kb inversion clade</taxon>
        <taxon>NPAAA clade</taxon>
        <taxon>indigoferoid/millettioid clade</taxon>
        <taxon>Phaseoleae</taxon>
        <taxon>Flemingia</taxon>
    </lineage>
</organism>
<dbReference type="EMBL" id="JBGMDY010000007">
    <property type="protein sequence ID" value="KAL2326833.1"/>
    <property type="molecule type" value="Genomic_DNA"/>
</dbReference>
<dbReference type="InterPro" id="IPR046848">
    <property type="entry name" value="E_motif"/>
</dbReference>
<evidence type="ECO:0000313" key="2">
    <source>
        <dbReference type="Proteomes" id="UP001603857"/>
    </source>
</evidence>
<dbReference type="PANTHER" id="PTHR47926">
    <property type="entry name" value="PENTATRICOPEPTIDE REPEAT-CONTAINING PROTEIN"/>
    <property type="match status" value="1"/>
</dbReference>
<sequence length="138" mass="15064">MIDLLGRSGKLNEAVELVDSIPFEADGSVLGALLGAARIHKNIELAAVKLFDLEPEKSGTHVLPANIYASVGTWENVAKVRKLMKDSKIKEPGMSWIETKDKVYTSVVGDRSHSRSDEIYAKLDQLGDLLSKAGYIPL</sequence>
<reference evidence="1 2" key="1">
    <citation type="submission" date="2024-08" db="EMBL/GenBank/DDBJ databases">
        <title>Insights into the chromosomal genome structure of Flemingia macrophylla.</title>
        <authorList>
            <person name="Ding Y."/>
            <person name="Zhao Y."/>
            <person name="Bi W."/>
            <person name="Wu M."/>
            <person name="Zhao G."/>
            <person name="Gong Y."/>
            <person name="Li W."/>
            <person name="Zhang P."/>
        </authorList>
    </citation>
    <scope>NUCLEOTIDE SEQUENCE [LARGE SCALE GENOMIC DNA]</scope>
    <source>
        <strain evidence="1">DYQJB</strain>
        <tissue evidence="1">Leaf</tissue>
    </source>
</reference>
<dbReference type="Pfam" id="PF20430">
    <property type="entry name" value="Eplus_motif"/>
    <property type="match status" value="1"/>
</dbReference>
<dbReference type="Pfam" id="PF20431">
    <property type="entry name" value="E_motif"/>
    <property type="match status" value="1"/>
</dbReference>
<dbReference type="InterPro" id="IPR046960">
    <property type="entry name" value="PPR_At4g14850-like_plant"/>
</dbReference>